<proteinExistence type="predicted"/>
<dbReference type="Proteomes" id="UP000016638">
    <property type="component" value="Unassembled WGS sequence"/>
</dbReference>
<reference evidence="1 2" key="1">
    <citation type="submission" date="2013-08" db="EMBL/GenBank/DDBJ databases">
        <authorList>
            <person name="Durkin A.S."/>
            <person name="Haft D.R."/>
            <person name="McCorrison J."/>
            <person name="Torralba M."/>
            <person name="Gillis M."/>
            <person name="Haft D.H."/>
            <person name="Methe B."/>
            <person name="Sutton G."/>
            <person name="Nelson K.E."/>
        </authorList>
    </citation>
    <scope>NUCLEOTIDE SEQUENCE [LARGE SCALE GENOMIC DNA]</scope>
    <source>
        <strain evidence="1 2">F0195</strain>
    </source>
</reference>
<dbReference type="AlphaFoldDB" id="U2V0C8"/>
<comment type="caution">
    <text evidence="1">The sequence shown here is derived from an EMBL/GenBank/DDBJ whole genome shotgun (WGS) entry which is preliminary data.</text>
</comment>
<dbReference type="STRING" id="1125712.HMPREF1316_0423"/>
<evidence type="ECO:0000313" key="1">
    <source>
        <dbReference type="EMBL" id="ERL08792.1"/>
    </source>
</evidence>
<gene>
    <name evidence="1" type="ORF">HMPREF1316_0423</name>
</gene>
<sequence length="99" mass="11051">MIRQGQSTKGLIEACNDVIARYAENVVYIVNKLPWESASKVREFVARLSVVSKLLFDKKRGDAFSHPALLQALRSMGPIRSRSLAPTGIIASRRRRSVP</sequence>
<name>U2V0C8_9ACTN</name>
<dbReference type="EMBL" id="AWEZ01000043">
    <property type="protein sequence ID" value="ERL08792.1"/>
    <property type="molecule type" value="Genomic_DNA"/>
</dbReference>
<accession>U2V0C8</accession>
<evidence type="ECO:0000313" key="2">
    <source>
        <dbReference type="Proteomes" id="UP000016638"/>
    </source>
</evidence>
<protein>
    <submittedName>
        <fullName evidence="1">Uncharacterized protein</fullName>
    </submittedName>
</protein>
<organism evidence="1 2">
    <name type="scientific">Olsenella profusa F0195</name>
    <dbReference type="NCBI Taxonomy" id="1125712"/>
    <lineage>
        <taxon>Bacteria</taxon>
        <taxon>Bacillati</taxon>
        <taxon>Actinomycetota</taxon>
        <taxon>Coriobacteriia</taxon>
        <taxon>Coriobacteriales</taxon>
        <taxon>Atopobiaceae</taxon>
        <taxon>Olsenella</taxon>
    </lineage>
</organism>
<keyword evidence="2" id="KW-1185">Reference proteome</keyword>
<dbReference type="eggNOG" id="COG1335">
    <property type="taxonomic scope" value="Bacteria"/>
</dbReference>